<comment type="caution">
    <text evidence="2">The sequence shown here is derived from an EMBL/GenBank/DDBJ whole genome shotgun (WGS) entry which is preliminary data.</text>
</comment>
<feature type="chain" id="PRO_5041910082" evidence="1">
    <location>
        <begin position="19"/>
        <end position="57"/>
    </location>
</feature>
<proteinExistence type="predicted"/>
<protein>
    <submittedName>
        <fullName evidence="2">Uncharacterized protein</fullName>
    </submittedName>
</protein>
<evidence type="ECO:0000256" key="1">
    <source>
        <dbReference type="SAM" id="SignalP"/>
    </source>
</evidence>
<keyword evidence="3" id="KW-1185">Reference proteome</keyword>
<dbReference type="Proteomes" id="UP001285441">
    <property type="component" value="Unassembled WGS sequence"/>
</dbReference>
<organism evidence="2 3">
    <name type="scientific">Podospora didyma</name>
    <dbReference type="NCBI Taxonomy" id="330526"/>
    <lineage>
        <taxon>Eukaryota</taxon>
        <taxon>Fungi</taxon>
        <taxon>Dikarya</taxon>
        <taxon>Ascomycota</taxon>
        <taxon>Pezizomycotina</taxon>
        <taxon>Sordariomycetes</taxon>
        <taxon>Sordariomycetidae</taxon>
        <taxon>Sordariales</taxon>
        <taxon>Podosporaceae</taxon>
        <taxon>Podospora</taxon>
    </lineage>
</organism>
<evidence type="ECO:0000313" key="3">
    <source>
        <dbReference type="Proteomes" id="UP001285441"/>
    </source>
</evidence>
<sequence length="57" mass="5968">MKFSLSLAALTALSGANAFCMIGICTKNGGCTTLSVNDNVWRNLPGGTLLSTRTFDI</sequence>
<gene>
    <name evidence="2" type="ORF">B0H63DRAFT_530001</name>
</gene>
<feature type="signal peptide" evidence="1">
    <location>
        <begin position="1"/>
        <end position="18"/>
    </location>
</feature>
<reference evidence="2" key="1">
    <citation type="journal article" date="2023" name="Mol. Phylogenet. Evol.">
        <title>Genome-scale phylogeny and comparative genomics of the fungal order Sordariales.</title>
        <authorList>
            <person name="Hensen N."/>
            <person name="Bonometti L."/>
            <person name="Westerberg I."/>
            <person name="Brannstrom I.O."/>
            <person name="Guillou S."/>
            <person name="Cros-Aarteil S."/>
            <person name="Calhoun S."/>
            <person name="Haridas S."/>
            <person name="Kuo A."/>
            <person name="Mondo S."/>
            <person name="Pangilinan J."/>
            <person name="Riley R."/>
            <person name="LaButti K."/>
            <person name="Andreopoulos B."/>
            <person name="Lipzen A."/>
            <person name="Chen C."/>
            <person name="Yan M."/>
            <person name="Daum C."/>
            <person name="Ng V."/>
            <person name="Clum A."/>
            <person name="Steindorff A."/>
            <person name="Ohm R.A."/>
            <person name="Martin F."/>
            <person name="Silar P."/>
            <person name="Natvig D.O."/>
            <person name="Lalanne C."/>
            <person name="Gautier V."/>
            <person name="Ament-Velasquez S.L."/>
            <person name="Kruys A."/>
            <person name="Hutchinson M.I."/>
            <person name="Powell A.J."/>
            <person name="Barry K."/>
            <person name="Miller A.N."/>
            <person name="Grigoriev I.V."/>
            <person name="Debuchy R."/>
            <person name="Gladieux P."/>
            <person name="Hiltunen Thoren M."/>
            <person name="Johannesson H."/>
        </authorList>
    </citation>
    <scope>NUCLEOTIDE SEQUENCE</scope>
    <source>
        <strain evidence="2">CBS 232.78</strain>
    </source>
</reference>
<evidence type="ECO:0000313" key="2">
    <source>
        <dbReference type="EMBL" id="KAK3366332.1"/>
    </source>
</evidence>
<keyword evidence="1" id="KW-0732">Signal</keyword>
<dbReference type="AlphaFoldDB" id="A0AAE0JYG2"/>
<dbReference type="EMBL" id="JAULSW010000016">
    <property type="protein sequence ID" value="KAK3366332.1"/>
    <property type="molecule type" value="Genomic_DNA"/>
</dbReference>
<name>A0AAE0JYG2_9PEZI</name>
<reference evidence="2" key="2">
    <citation type="submission" date="2023-06" db="EMBL/GenBank/DDBJ databases">
        <authorList>
            <consortium name="Lawrence Berkeley National Laboratory"/>
            <person name="Haridas S."/>
            <person name="Hensen N."/>
            <person name="Bonometti L."/>
            <person name="Westerberg I."/>
            <person name="Brannstrom I.O."/>
            <person name="Guillou S."/>
            <person name="Cros-Aarteil S."/>
            <person name="Calhoun S."/>
            <person name="Kuo A."/>
            <person name="Mondo S."/>
            <person name="Pangilinan J."/>
            <person name="Riley R."/>
            <person name="LaButti K."/>
            <person name="Andreopoulos B."/>
            <person name="Lipzen A."/>
            <person name="Chen C."/>
            <person name="Yanf M."/>
            <person name="Daum C."/>
            <person name="Ng V."/>
            <person name="Clum A."/>
            <person name="Steindorff A."/>
            <person name="Ohm R."/>
            <person name="Martin F."/>
            <person name="Silar P."/>
            <person name="Natvig D."/>
            <person name="Lalanne C."/>
            <person name="Gautier V."/>
            <person name="Ament-velasquez S.L."/>
            <person name="Kruys A."/>
            <person name="Hutchinson M.I."/>
            <person name="Powell A.J."/>
            <person name="Barry K."/>
            <person name="Miller A.N."/>
            <person name="Grigoriev I.V."/>
            <person name="Debuchy R."/>
            <person name="Gladieux P."/>
            <person name="Thoren M.H."/>
            <person name="Johannesson H."/>
        </authorList>
    </citation>
    <scope>NUCLEOTIDE SEQUENCE</scope>
    <source>
        <strain evidence="2">CBS 232.78</strain>
    </source>
</reference>
<accession>A0AAE0JYG2</accession>